<evidence type="ECO:0000256" key="4">
    <source>
        <dbReference type="ARBA" id="ARBA00022475"/>
    </source>
</evidence>
<dbReference type="PROSITE" id="PS00674">
    <property type="entry name" value="AAA"/>
    <property type="match status" value="1"/>
</dbReference>
<dbReference type="InterPro" id="IPR003959">
    <property type="entry name" value="ATPase_AAA_core"/>
</dbReference>
<keyword evidence="9" id="KW-0378">Hydrolase</keyword>
<comment type="similarity">
    <text evidence="15">Belongs to the AAA ATPase family.</text>
</comment>
<feature type="transmembrane region" description="Helical" evidence="16">
    <location>
        <begin position="7"/>
        <end position="29"/>
    </location>
</feature>
<dbReference type="InterPro" id="IPR037219">
    <property type="entry name" value="Peptidase_M41-like"/>
</dbReference>
<evidence type="ECO:0000256" key="8">
    <source>
        <dbReference type="ARBA" id="ARBA00022741"/>
    </source>
</evidence>
<dbReference type="RefSeq" id="WP_199870243.1">
    <property type="nucleotide sequence ID" value="NZ_JAAGPU010000020.1"/>
</dbReference>
<protein>
    <submittedName>
        <fullName evidence="18">ATP-dependent zinc metalloprotease FtsH</fullName>
    </submittedName>
</protein>
<evidence type="ECO:0000256" key="5">
    <source>
        <dbReference type="ARBA" id="ARBA00022670"/>
    </source>
</evidence>
<organism evidence="18 19">
    <name type="scientific">Clostridium senegalense</name>
    <dbReference type="NCBI Taxonomy" id="1465809"/>
    <lineage>
        <taxon>Bacteria</taxon>
        <taxon>Bacillati</taxon>
        <taxon>Bacillota</taxon>
        <taxon>Clostridia</taxon>
        <taxon>Eubacteriales</taxon>
        <taxon>Clostridiaceae</taxon>
        <taxon>Clostridium</taxon>
    </lineage>
</organism>
<keyword evidence="7" id="KW-0479">Metal-binding</keyword>
<comment type="caution">
    <text evidence="18">The sequence shown here is derived from an EMBL/GenBank/DDBJ whole genome shotgun (WGS) entry which is preliminary data.</text>
</comment>
<keyword evidence="11 15" id="KW-0067">ATP-binding</keyword>
<dbReference type="InterPro" id="IPR003960">
    <property type="entry name" value="ATPase_AAA_CS"/>
</dbReference>
<dbReference type="GO" id="GO:0016887">
    <property type="term" value="F:ATP hydrolysis activity"/>
    <property type="evidence" value="ECO:0007669"/>
    <property type="project" value="InterPro"/>
</dbReference>
<evidence type="ECO:0000256" key="6">
    <source>
        <dbReference type="ARBA" id="ARBA00022692"/>
    </source>
</evidence>
<dbReference type="Pfam" id="PF17862">
    <property type="entry name" value="AAA_lid_3"/>
    <property type="match status" value="1"/>
</dbReference>
<dbReference type="CDD" id="cd19501">
    <property type="entry name" value="RecA-like_FtsH"/>
    <property type="match status" value="1"/>
</dbReference>
<evidence type="ECO:0000256" key="3">
    <source>
        <dbReference type="ARBA" id="ARBA00010044"/>
    </source>
</evidence>
<evidence type="ECO:0000256" key="16">
    <source>
        <dbReference type="SAM" id="Phobius"/>
    </source>
</evidence>
<dbReference type="GO" id="GO:0005524">
    <property type="term" value="F:ATP binding"/>
    <property type="evidence" value="ECO:0007669"/>
    <property type="project" value="UniProtKB-KW"/>
</dbReference>
<dbReference type="InterPro" id="IPR041569">
    <property type="entry name" value="AAA_lid_3"/>
</dbReference>
<dbReference type="GO" id="GO:0004176">
    <property type="term" value="F:ATP-dependent peptidase activity"/>
    <property type="evidence" value="ECO:0007669"/>
    <property type="project" value="InterPro"/>
</dbReference>
<keyword evidence="10" id="KW-0862">Zinc</keyword>
<gene>
    <name evidence="18" type="primary">hflB</name>
    <name evidence="18" type="ORF">G3M99_11415</name>
</gene>
<evidence type="ECO:0000256" key="9">
    <source>
        <dbReference type="ARBA" id="ARBA00022801"/>
    </source>
</evidence>
<dbReference type="SUPFAM" id="SSF52540">
    <property type="entry name" value="P-loop containing nucleoside triphosphate hydrolases"/>
    <property type="match status" value="1"/>
</dbReference>
<evidence type="ECO:0000256" key="13">
    <source>
        <dbReference type="ARBA" id="ARBA00023049"/>
    </source>
</evidence>
<evidence type="ECO:0000259" key="17">
    <source>
        <dbReference type="SMART" id="SM00382"/>
    </source>
</evidence>
<evidence type="ECO:0000256" key="11">
    <source>
        <dbReference type="ARBA" id="ARBA00022840"/>
    </source>
</evidence>
<dbReference type="GO" id="GO:0030163">
    <property type="term" value="P:protein catabolic process"/>
    <property type="evidence" value="ECO:0007669"/>
    <property type="project" value="TreeGrafter"/>
</dbReference>
<dbReference type="Gene3D" id="1.20.58.760">
    <property type="entry name" value="Peptidase M41"/>
    <property type="match status" value="1"/>
</dbReference>
<proteinExistence type="inferred from homology"/>
<evidence type="ECO:0000256" key="12">
    <source>
        <dbReference type="ARBA" id="ARBA00022989"/>
    </source>
</evidence>
<evidence type="ECO:0000256" key="15">
    <source>
        <dbReference type="RuleBase" id="RU003651"/>
    </source>
</evidence>
<dbReference type="SMART" id="SM00382">
    <property type="entry name" value="AAA"/>
    <property type="match status" value="1"/>
</dbReference>
<dbReference type="GO" id="GO:0006508">
    <property type="term" value="P:proteolysis"/>
    <property type="evidence" value="ECO:0007669"/>
    <property type="project" value="UniProtKB-KW"/>
</dbReference>
<comment type="cofactor">
    <cofactor evidence="1">
        <name>Zn(2+)</name>
        <dbReference type="ChEBI" id="CHEBI:29105"/>
    </cofactor>
</comment>
<feature type="domain" description="AAA+ ATPase" evidence="17">
    <location>
        <begin position="182"/>
        <end position="321"/>
    </location>
</feature>
<dbReference type="AlphaFoldDB" id="A0A6M0H5C0"/>
<comment type="similarity">
    <text evidence="3">In the C-terminal section; belongs to the peptidase M41 family.</text>
</comment>
<name>A0A6M0H5C0_9CLOT</name>
<evidence type="ECO:0000256" key="2">
    <source>
        <dbReference type="ARBA" id="ARBA00004370"/>
    </source>
</evidence>
<dbReference type="Gene3D" id="1.10.8.60">
    <property type="match status" value="1"/>
</dbReference>
<dbReference type="InterPro" id="IPR011546">
    <property type="entry name" value="Pept_M41_FtsH_extracell"/>
</dbReference>
<sequence>MKKNENKIYFITAIATILISFSIMVAISFKSSKIDFKPYNEFLNDLNTHSVSTVYLVPSPKIEVLLNNGTSYLTDNPDSNTLRETLLSKNVSVKDKSNTYMLQTISSIFLIISIGYLTISTISKKKSKGGISSLNTEDVSSVAKEKFNFNSLAGNEEAKESVKDIVDYLKFPEKYKKYGARVPKGVILYGDPGTGKTLLAKAIAGEANVPFYAVSGSDFIQVYVGVGASRVRNLFKKAKAHKKAVIFIDEIDAIGKKRSNSTNGSSEEKDQTLNALLTEMSGFNEDEGIIVIAATNRLDILDPALLRPGRFDRHIEIGLPDVTAREKIISLHLKNKPFNDLNIKDIAIKTAYFSGAKIENLINEAAILACKESSDFITNEHIDTAFSTIIAGHEKINTSSFKYEDKKITAYHEAGHCLISLLELPKEKVSKVSIIPTTKGAGGYTLTLPTDKSYQNLEYLSKKIMVFLGGRAAEELIFGKNHITTGAYSDLKQSSNMIYNMIAEYGMGKSLGLLRLSEMPTSIQNASAKMVLDECKDTIDTLYFKTKTLLLDNIDNLNILANELMDKETLSYDCILKLIEQNN</sequence>
<dbReference type="FunFam" id="3.40.50.300:FF:000001">
    <property type="entry name" value="ATP-dependent zinc metalloprotease FtsH"/>
    <property type="match status" value="1"/>
</dbReference>
<accession>A0A6M0H5C0</accession>
<evidence type="ECO:0000256" key="10">
    <source>
        <dbReference type="ARBA" id="ARBA00022833"/>
    </source>
</evidence>
<evidence type="ECO:0000256" key="7">
    <source>
        <dbReference type="ARBA" id="ARBA00022723"/>
    </source>
</evidence>
<keyword evidence="6 16" id="KW-0812">Transmembrane</keyword>
<evidence type="ECO:0000313" key="18">
    <source>
        <dbReference type="EMBL" id="NEU05454.1"/>
    </source>
</evidence>
<evidence type="ECO:0000256" key="14">
    <source>
        <dbReference type="ARBA" id="ARBA00023136"/>
    </source>
</evidence>
<dbReference type="Pfam" id="PF00004">
    <property type="entry name" value="AAA"/>
    <property type="match status" value="1"/>
</dbReference>
<dbReference type="Proteomes" id="UP000481872">
    <property type="component" value="Unassembled WGS sequence"/>
</dbReference>
<keyword evidence="14 16" id="KW-0472">Membrane</keyword>
<dbReference type="Pfam" id="PF06480">
    <property type="entry name" value="FtsH_ext"/>
    <property type="match status" value="1"/>
</dbReference>
<dbReference type="EMBL" id="JAAGPU010000020">
    <property type="protein sequence ID" value="NEU05454.1"/>
    <property type="molecule type" value="Genomic_DNA"/>
</dbReference>
<dbReference type="PANTHER" id="PTHR23076">
    <property type="entry name" value="METALLOPROTEASE M41 FTSH"/>
    <property type="match status" value="1"/>
</dbReference>
<keyword evidence="5 18" id="KW-0645">Protease</keyword>
<comment type="subcellular location">
    <subcellularLocation>
        <location evidence="2">Membrane</location>
    </subcellularLocation>
</comment>
<evidence type="ECO:0000313" key="19">
    <source>
        <dbReference type="Proteomes" id="UP000481872"/>
    </source>
</evidence>
<evidence type="ECO:0000256" key="1">
    <source>
        <dbReference type="ARBA" id="ARBA00001947"/>
    </source>
</evidence>
<dbReference type="GO" id="GO:0005886">
    <property type="term" value="C:plasma membrane"/>
    <property type="evidence" value="ECO:0007669"/>
    <property type="project" value="TreeGrafter"/>
</dbReference>
<dbReference type="SUPFAM" id="SSF140990">
    <property type="entry name" value="FtsH protease domain-like"/>
    <property type="match status" value="1"/>
</dbReference>
<dbReference type="Gene3D" id="3.40.50.300">
    <property type="entry name" value="P-loop containing nucleotide triphosphate hydrolases"/>
    <property type="match status" value="1"/>
</dbReference>
<keyword evidence="4" id="KW-1003">Cell membrane</keyword>
<keyword evidence="19" id="KW-1185">Reference proteome</keyword>
<dbReference type="Pfam" id="PF01434">
    <property type="entry name" value="Peptidase_M41"/>
    <property type="match status" value="1"/>
</dbReference>
<keyword evidence="13 18" id="KW-0482">Metalloprotease</keyword>
<dbReference type="InterPro" id="IPR000642">
    <property type="entry name" value="Peptidase_M41"/>
</dbReference>
<dbReference type="InterPro" id="IPR027417">
    <property type="entry name" value="P-loop_NTPase"/>
</dbReference>
<keyword evidence="8 15" id="KW-0547">Nucleotide-binding</keyword>
<dbReference type="InterPro" id="IPR003593">
    <property type="entry name" value="AAA+_ATPase"/>
</dbReference>
<dbReference type="GO" id="GO:0004222">
    <property type="term" value="F:metalloendopeptidase activity"/>
    <property type="evidence" value="ECO:0007669"/>
    <property type="project" value="InterPro"/>
</dbReference>
<dbReference type="PANTHER" id="PTHR23076:SF97">
    <property type="entry name" value="ATP-DEPENDENT ZINC METALLOPROTEASE YME1L1"/>
    <property type="match status" value="1"/>
</dbReference>
<reference evidence="18 19" key="1">
    <citation type="submission" date="2020-02" db="EMBL/GenBank/DDBJ databases">
        <title>Genome assembly of a novel Clostridium senegalense strain.</title>
        <authorList>
            <person name="Gupta T.B."/>
            <person name="Jauregui R."/>
            <person name="Maclean P."/>
            <person name="Nawarathana A."/>
            <person name="Brightwell G."/>
        </authorList>
    </citation>
    <scope>NUCLEOTIDE SEQUENCE [LARGE SCALE GENOMIC DNA]</scope>
    <source>
        <strain evidence="18 19">AGRFS4</strain>
    </source>
</reference>
<keyword evidence="12 16" id="KW-1133">Transmembrane helix</keyword>
<dbReference type="GO" id="GO:0008270">
    <property type="term" value="F:zinc ion binding"/>
    <property type="evidence" value="ECO:0007669"/>
    <property type="project" value="InterPro"/>
</dbReference>